<dbReference type="Proteomes" id="UP000199072">
    <property type="component" value="Unassembled WGS sequence"/>
</dbReference>
<dbReference type="EMBL" id="FNAI01000002">
    <property type="protein sequence ID" value="SDD67369.1"/>
    <property type="molecule type" value="Genomic_DNA"/>
</dbReference>
<accession>A0A1G6WNK4</accession>
<organism evidence="1 2">
    <name type="scientific">Mucilaginibacter pineti</name>
    <dbReference type="NCBI Taxonomy" id="1391627"/>
    <lineage>
        <taxon>Bacteria</taxon>
        <taxon>Pseudomonadati</taxon>
        <taxon>Bacteroidota</taxon>
        <taxon>Sphingobacteriia</taxon>
        <taxon>Sphingobacteriales</taxon>
        <taxon>Sphingobacteriaceae</taxon>
        <taxon>Mucilaginibacter</taxon>
    </lineage>
</organism>
<dbReference type="InterPro" id="IPR010667">
    <property type="entry name" value="Phage_T4_Gp19"/>
</dbReference>
<proteinExistence type="predicted"/>
<protein>
    <submittedName>
        <fullName evidence="1">Conserved hypothetical phage tail region protein</fullName>
    </submittedName>
</protein>
<name>A0A1G6WNK4_9SPHI</name>
<dbReference type="OrthoDB" id="73314at2"/>
<dbReference type="Pfam" id="PF06841">
    <property type="entry name" value="Phage_T4_gp19"/>
    <property type="match status" value="1"/>
</dbReference>
<dbReference type="AlphaFoldDB" id="A0A1G6WNK4"/>
<dbReference type="PANTHER" id="PTHR38009">
    <property type="entry name" value="CONSERVED HYPOTHETICAL PHAGE TAIL PROTEIN"/>
    <property type="match status" value="1"/>
</dbReference>
<dbReference type="PANTHER" id="PTHR38009:SF1">
    <property type="entry name" value="CONSERVED HYPOTHETICAL PHAGE TAIL PROTEIN"/>
    <property type="match status" value="1"/>
</dbReference>
<dbReference type="GO" id="GO:0005198">
    <property type="term" value="F:structural molecule activity"/>
    <property type="evidence" value="ECO:0007669"/>
    <property type="project" value="InterPro"/>
</dbReference>
<dbReference type="RefSeq" id="WP_091145872.1">
    <property type="nucleotide sequence ID" value="NZ_FNAI01000002.1"/>
</dbReference>
<keyword evidence="2" id="KW-1185">Reference proteome</keyword>
<evidence type="ECO:0000313" key="2">
    <source>
        <dbReference type="Proteomes" id="UP000199072"/>
    </source>
</evidence>
<reference evidence="1 2" key="1">
    <citation type="submission" date="2016-10" db="EMBL/GenBank/DDBJ databases">
        <authorList>
            <person name="de Groot N.N."/>
        </authorList>
    </citation>
    <scope>NUCLEOTIDE SEQUENCE [LARGE SCALE GENOMIC DNA]</scope>
    <source>
        <strain evidence="1 2">47C3B</strain>
    </source>
</reference>
<gene>
    <name evidence="1" type="ORF">SAMN05216464_102245</name>
</gene>
<dbReference type="NCBIfam" id="TIGR02241">
    <property type="entry name" value="conserved hypothetical phage tail region protein"/>
    <property type="match status" value="1"/>
</dbReference>
<dbReference type="InterPro" id="IPR011747">
    <property type="entry name" value="CHP02241"/>
</dbReference>
<evidence type="ECO:0000313" key="1">
    <source>
        <dbReference type="EMBL" id="SDD67369.1"/>
    </source>
</evidence>
<sequence length="143" mass="16268">MANYPLPKFHFQVDWGGTRIGFTEVTGLQIETEVIEYREGSSKEYNKVKMPGMRKYGNITLKRGTFASDNDFFNWMNTVKLSTIERRDLTINLLNEEHQPVVTWSVKNAFPVKIQSADLKSDANEAAIETLEVAHEGLTIKNG</sequence>
<dbReference type="STRING" id="1391627.SAMN05216464_102245"/>